<keyword evidence="2" id="KW-1185">Reference proteome</keyword>
<reference evidence="1" key="2">
    <citation type="submission" date="2020-05" db="UniProtKB">
        <authorList>
            <consortium name="EnsemblMetazoa"/>
        </authorList>
    </citation>
    <scope>IDENTIFICATION</scope>
    <source>
        <strain evidence="1">A-37</strain>
    </source>
</reference>
<dbReference type="AlphaFoldDB" id="A0A182MMM8"/>
<dbReference type="VEuPathDB" id="VectorBase:ACUA021932"/>
<organism evidence="1 2">
    <name type="scientific">Anopheles culicifacies</name>
    <dbReference type="NCBI Taxonomy" id="139723"/>
    <lineage>
        <taxon>Eukaryota</taxon>
        <taxon>Metazoa</taxon>
        <taxon>Ecdysozoa</taxon>
        <taxon>Arthropoda</taxon>
        <taxon>Hexapoda</taxon>
        <taxon>Insecta</taxon>
        <taxon>Pterygota</taxon>
        <taxon>Neoptera</taxon>
        <taxon>Endopterygota</taxon>
        <taxon>Diptera</taxon>
        <taxon>Nematocera</taxon>
        <taxon>Culicoidea</taxon>
        <taxon>Culicidae</taxon>
        <taxon>Anophelinae</taxon>
        <taxon>Anopheles</taxon>
        <taxon>culicifacies species complex</taxon>
    </lineage>
</organism>
<evidence type="ECO:0000313" key="2">
    <source>
        <dbReference type="Proteomes" id="UP000075883"/>
    </source>
</evidence>
<protein>
    <submittedName>
        <fullName evidence="1">Uncharacterized protein</fullName>
    </submittedName>
</protein>
<dbReference type="Proteomes" id="UP000075883">
    <property type="component" value="Unassembled WGS sequence"/>
</dbReference>
<accession>A0A182MMM8</accession>
<name>A0A182MMM8_9DIPT</name>
<evidence type="ECO:0000313" key="1">
    <source>
        <dbReference type="EnsemblMetazoa" id="ACUA021932-PA"/>
    </source>
</evidence>
<reference evidence="2" key="1">
    <citation type="submission" date="2013-09" db="EMBL/GenBank/DDBJ databases">
        <title>The Genome Sequence of Anopheles culicifacies species A.</title>
        <authorList>
            <consortium name="The Broad Institute Genomics Platform"/>
            <person name="Neafsey D.E."/>
            <person name="Besansky N."/>
            <person name="Howell P."/>
            <person name="Walton C."/>
            <person name="Young S.K."/>
            <person name="Zeng Q."/>
            <person name="Gargeya S."/>
            <person name="Fitzgerald M."/>
            <person name="Haas B."/>
            <person name="Abouelleil A."/>
            <person name="Allen A.W."/>
            <person name="Alvarado L."/>
            <person name="Arachchi H.M."/>
            <person name="Berlin A.M."/>
            <person name="Chapman S.B."/>
            <person name="Gainer-Dewar J."/>
            <person name="Goldberg J."/>
            <person name="Griggs A."/>
            <person name="Gujja S."/>
            <person name="Hansen M."/>
            <person name="Howarth C."/>
            <person name="Imamovic A."/>
            <person name="Ireland A."/>
            <person name="Larimer J."/>
            <person name="McCowan C."/>
            <person name="Murphy C."/>
            <person name="Pearson M."/>
            <person name="Poon T.W."/>
            <person name="Priest M."/>
            <person name="Roberts A."/>
            <person name="Saif S."/>
            <person name="Shea T."/>
            <person name="Sisk P."/>
            <person name="Sykes S."/>
            <person name="Wortman J."/>
            <person name="Nusbaum C."/>
            <person name="Birren B."/>
        </authorList>
    </citation>
    <scope>NUCLEOTIDE SEQUENCE [LARGE SCALE GENOMIC DNA]</scope>
    <source>
        <strain evidence="2">A-37</strain>
    </source>
</reference>
<dbReference type="EnsemblMetazoa" id="ACUA021932-RA">
    <property type="protein sequence ID" value="ACUA021932-PA"/>
    <property type="gene ID" value="ACUA021932"/>
</dbReference>
<sequence>MSRLRLCLYQTPNINNLMKCHSNNRIRLVFNTSASVIPTNGKTGLRWHPEQRGIKKASVQTTRRWDQKITLLGLAGLYRNENVLAHHVDSFGGFAPFRKRMVVDI</sequence>
<proteinExistence type="predicted"/>
<dbReference type="EMBL" id="AXCM01004637">
    <property type="status" value="NOT_ANNOTATED_CDS"/>
    <property type="molecule type" value="Genomic_DNA"/>
</dbReference>